<feature type="signal peptide" evidence="1">
    <location>
        <begin position="1"/>
        <end position="23"/>
    </location>
</feature>
<evidence type="ECO:0000313" key="2">
    <source>
        <dbReference type="Proteomes" id="UP000046392"/>
    </source>
</evidence>
<sequence>MRVIAIFYLITVLFLHFIPTTQWAKFSYVSRTRIRDYNQSVAACQLKICNAVLNAKKIKSRRPDACNQITEAYGGTGKYYNRQFQYFEVYSIVKTSYKNYQYIGDCVCSNSQCTVIREFCVYTYWFGFRYIWNNQMC</sequence>
<keyword evidence="1" id="KW-0732">Signal</keyword>
<dbReference type="AlphaFoldDB" id="A0A0N5BKA6"/>
<keyword evidence="2" id="KW-1185">Reference proteome</keyword>
<proteinExistence type="predicted"/>
<feature type="chain" id="PRO_5005894401" evidence="1">
    <location>
        <begin position="24"/>
        <end position="137"/>
    </location>
</feature>
<protein>
    <submittedName>
        <fullName evidence="3">SCP domain-containing protein</fullName>
    </submittedName>
</protein>
<accession>A0A0N5BKA6</accession>
<dbReference type="WBParaSite" id="SPAL_0000636600.1">
    <property type="protein sequence ID" value="SPAL_0000636600.1"/>
    <property type="gene ID" value="SPAL_0000636600"/>
</dbReference>
<reference evidence="3" key="1">
    <citation type="submission" date="2017-02" db="UniProtKB">
        <authorList>
            <consortium name="WormBaseParasite"/>
        </authorList>
    </citation>
    <scope>IDENTIFICATION</scope>
</reference>
<organism evidence="2 3">
    <name type="scientific">Strongyloides papillosus</name>
    <name type="common">Intestinal threadworm</name>
    <dbReference type="NCBI Taxonomy" id="174720"/>
    <lineage>
        <taxon>Eukaryota</taxon>
        <taxon>Metazoa</taxon>
        <taxon>Ecdysozoa</taxon>
        <taxon>Nematoda</taxon>
        <taxon>Chromadorea</taxon>
        <taxon>Rhabditida</taxon>
        <taxon>Tylenchina</taxon>
        <taxon>Panagrolaimomorpha</taxon>
        <taxon>Strongyloidoidea</taxon>
        <taxon>Strongyloididae</taxon>
        <taxon>Strongyloides</taxon>
    </lineage>
</organism>
<evidence type="ECO:0000313" key="3">
    <source>
        <dbReference type="WBParaSite" id="SPAL_0000636600.1"/>
    </source>
</evidence>
<evidence type="ECO:0000256" key="1">
    <source>
        <dbReference type="SAM" id="SignalP"/>
    </source>
</evidence>
<dbReference type="Proteomes" id="UP000046392">
    <property type="component" value="Unplaced"/>
</dbReference>
<name>A0A0N5BKA6_STREA</name>